<evidence type="ECO:0000256" key="3">
    <source>
        <dbReference type="ARBA" id="ARBA00023239"/>
    </source>
</evidence>
<dbReference type="InterPro" id="IPR001926">
    <property type="entry name" value="TrpB-like_PALP"/>
</dbReference>
<evidence type="ECO:0000259" key="5">
    <source>
        <dbReference type="Pfam" id="PF00291"/>
    </source>
</evidence>
<gene>
    <name evidence="4" type="primary">dsdA</name>
    <name evidence="6" type="ORF">SAMN02745975_01829</name>
</gene>
<dbReference type="GO" id="GO:0008721">
    <property type="term" value="F:D-serine ammonia-lyase activity"/>
    <property type="evidence" value="ECO:0007669"/>
    <property type="project" value="UniProtKB-EC"/>
</dbReference>
<dbReference type="SUPFAM" id="SSF53686">
    <property type="entry name" value="Tryptophan synthase beta subunit-like PLP-dependent enzymes"/>
    <property type="match status" value="1"/>
</dbReference>
<keyword evidence="3 4" id="KW-0456">Lyase</keyword>
<evidence type="ECO:0000256" key="1">
    <source>
        <dbReference type="ARBA" id="ARBA00001933"/>
    </source>
</evidence>
<dbReference type="GO" id="GO:0030170">
    <property type="term" value="F:pyridoxal phosphate binding"/>
    <property type="evidence" value="ECO:0007669"/>
    <property type="project" value="InterPro"/>
</dbReference>
<protein>
    <recommendedName>
        <fullName evidence="4">Probable D-serine dehydratase</fullName>
        <ecNumber evidence="4">4.3.1.18</ecNumber>
    </recommendedName>
    <alternativeName>
        <fullName evidence="4">D-serine deaminase</fullName>
        <shortName evidence="4">DSD</shortName>
    </alternativeName>
</protein>
<dbReference type="NCBIfam" id="TIGR02035">
    <property type="entry name" value="D_Ser_am_lyase"/>
    <property type="match status" value="1"/>
</dbReference>
<dbReference type="Gene3D" id="3.40.50.1100">
    <property type="match status" value="2"/>
</dbReference>
<organism evidence="6 7">
    <name type="scientific">Geosporobacter subterraneus DSM 17957</name>
    <dbReference type="NCBI Taxonomy" id="1121919"/>
    <lineage>
        <taxon>Bacteria</taxon>
        <taxon>Bacillati</taxon>
        <taxon>Bacillota</taxon>
        <taxon>Clostridia</taxon>
        <taxon>Peptostreptococcales</taxon>
        <taxon>Thermotaleaceae</taxon>
        <taxon>Geosporobacter</taxon>
    </lineage>
</organism>
<dbReference type="InterPro" id="IPR011780">
    <property type="entry name" value="D_Ser_am_lyase"/>
</dbReference>
<dbReference type="AlphaFoldDB" id="A0A1M6IFS5"/>
<dbReference type="InterPro" id="IPR050147">
    <property type="entry name" value="Ser/Thr_Dehydratase"/>
</dbReference>
<dbReference type="NCBIfam" id="NF002823">
    <property type="entry name" value="PRK02991.1"/>
    <property type="match status" value="1"/>
</dbReference>
<keyword evidence="2 4" id="KW-0663">Pyridoxal phosphate</keyword>
<dbReference type="RefSeq" id="WP_110940981.1">
    <property type="nucleotide sequence ID" value="NZ_FQZV01000021.1"/>
</dbReference>
<name>A0A1M6IFS5_9FIRM</name>
<dbReference type="GO" id="GO:0009097">
    <property type="term" value="P:isoleucine biosynthetic process"/>
    <property type="evidence" value="ECO:0007669"/>
    <property type="project" value="TreeGrafter"/>
</dbReference>
<dbReference type="STRING" id="1121919.SAMN02745975_01829"/>
<dbReference type="Pfam" id="PF00291">
    <property type="entry name" value="PALP"/>
    <property type="match status" value="1"/>
</dbReference>
<evidence type="ECO:0000313" key="7">
    <source>
        <dbReference type="Proteomes" id="UP000184536"/>
    </source>
</evidence>
<comment type="similarity">
    <text evidence="4">Belongs to the serine/threonine dehydratase family. DsdA subfamily.</text>
</comment>
<comment type="catalytic activity">
    <reaction evidence="4">
        <text>D-serine = pyruvate + NH4(+)</text>
        <dbReference type="Rhea" id="RHEA:13977"/>
        <dbReference type="ChEBI" id="CHEBI:15361"/>
        <dbReference type="ChEBI" id="CHEBI:28938"/>
        <dbReference type="ChEBI" id="CHEBI:35247"/>
        <dbReference type="EC" id="4.3.1.18"/>
    </reaction>
</comment>
<sequence length="450" mass="50353">MNDHIVLGKRMEEWEKKYPLLTHLRKYEKVVWNNTELTSVEELLPSLPLSHKDIMDAEARWQRFAPLLMRLFPETSTTEGMIESPLLEIPSMKRAMEHYWNFTIPGQLLIKCDNQLPIAGSIKARGGIYEVLKHAEKLAIDNHMLFLSDDYSKMASAEFREFFSQYAIAVGSTGNLGLSIGIIGAALGFRVTVHMSADAKAWKKKLLREKGVRVIEYASDYSKAVEEGRRQSEGDPKSYFVDDEQSVELFLGYSVAACRLKKQLEQQNIVIDAAHPLIVYLPCGVGGAPGGITFGLKLVFGDHVHCYFAEPTHSPCMLMGLMTGENEKIKVQDFGIDNITDADGLAVGAPSALVTKLVGKWIEGVYTVADKELYPILTLLQDQENTQIEPSASAAFLGPIRLLVEAHEKPAWLGTQPVHIAWATGGVFVPKSHMDEFYHKGKMILEERFR</sequence>
<evidence type="ECO:0000313" key="6">
    <source>
        <dbReference type="EMBL" id="SHJ33176.1"/>
    </source>
</evidence>
<reference evidence="7" key="1">
    <citation type="submission" date="2016-11" db="EMBL/GenBank/DDBJ databases">
        <authorList>
            <person name="Varghese N."/>
            <person name="Submissions S."/>
        </authorList>
    </citation>
    <scope>NUCLEOTIDE SEQUENCE [LARGE SCALE GENOMIC DNA]</scope>
    <source>
        <strain evidence="7">DSM 17957</strain>
    </source>
</reference>
<dbReference type="Proteomes" id="UP000184536">
    <property type="component" value="Unassembled WGS sequence"/>
</dbReference>
<proteinExistence type="inferred from homology"/>
<dbReference type="PANTHER" id="PTHR48078:SF9">
    <property type="entry name" value="D-SERINE DEHYDRATASE"/>
    <property type="match status" value="1"/>
</dbReference>
<accession>A0A1M6IFS5</accession>
<keyword evidence="7" id="KW-1185">Reference proteome</keyword>
<dbReference type="GO" id="GO:0036088">
    <property type="term" value="P:D-serine catabolic process"/>
    <property type="evidence" value="ECO:0007669"/>
    <property type="project" value="TreeGrafter"/>
</dbReference>
<dbReference type="EMBL" id="FQZV01000021">
    <property type="protein sequence ID" value="SHJ33176.1"/>
    <property type="molecule type" value="Genomic_DNA"/>
</dbReference>
<dbReference type="HAMAP" id="MF_01030">
    <property type="entry name" value="D_Ser_dehydrat"/>
    <property type="match status" value="1"/>
</dbReference>
<dbReference type="EC" id="4.3.1.18" evidence="4"/>
<dbReference type="OrthoDB" id="9780546at2"/>
<dbReference type="InterPro" id="IPR036052">
    <property type="entry name" value="TrpB-like_PALP_sf"/>
</dbReference>
<evidence type="ECO:0000256" key="2">
    <source>
        <dbReference type="ARBA" id="ARBA00022898"/>
    </source>
</evidence>
<dbReference type="GO" id="GO:0016836">
    <property type="term" value="F:hydro-lyase activity"/>
    <property type="evidence" value="ECO:0007669"/>
    <property type="project" value="UniProtKB-UniRule"/>
</dbReference>
<dbReference type="PANTHER" id="PTHR48078">
    <property type="entry name" value="THREONINE DEHYDRATASE, MITOCHONDRIAL-RELATED"/>
    <property type="match status" value="1"/>
</dbReference>
<feature type="domain" description="Tryptophan synthase beta chain-like PALP" evidence="5">
    <location>
        <begin position="106"/>
        <end position="399"/>
    </location>
</feature>
<feature type="modified residue" description="N6-(pyridoxal phosphate)lysine" evidence="4">
    <location>
        <position position="123"/>
    </location>
</feature>
<evidence type="ECO:0000256" key="4">
    <source>
        <dbReference type="HAMAP-Rule" id="MF_01030"/>
    </source>
</evidence>
<comment type="cofactor">
    <cofactor evidence="1 4">
        <name>pyridoxal 5'-phosphate</name>
        <dbReference type="ChEBI" id="CHEBI:597326"/>
    </cofactor>
</comment>